<gene>
    <name evidence="1" type="ORF">PGT21_029811</name>
</gene>
<dbReference type="AlphaFoldDB" id="A0A5B0NTT5"/>
<accession>A0A5B0NTT5</accession>
<proteinExistence type="predicted"/>
<name>A0A5B0NTT5_PUCGR</name>
<organism evidence="1 2">
    <name type="scientific">Puccinia graminis f. sp. tritici</name>
    <dbReference type="NCBI Taxonomy" id="56615"/>
    <lineage>
        <taxon>Eukaryota</taxon>
        <taxon>Fungi</taxon>
        <taxon>Dikarya</taxon>
        <taxon>Basidiomycota</taxon>
        <taxon>Pucciniomycotina</taxon>
        <taxon>Pucciniomycetes</taxon>
        <taxon>Pucciniales</taxon>
        <taxon>Pucciniaceae</taxon>
        <taxon>Puccinia</taxon>
    </lineage>
</organism>
<evidence type="ECO:0000313" key="2">
    <source>
        <dbReference type="Proteomes" id="UP000324748"/>
    </source>
</evidence>
<comment type="caution">
    <text evidence="1">The sequence shown here is derived from an EMBL/GenBank/DDBJ whole genome shotgun (WGS) entry which is preliminary data.</text>
</comment>
<keyword evidence="2" id="KW-1185">Reference proteome</keyword>
<reference evidence="1 2" key="1">
    <citation type="submission" date="2019-05" db="EMBL/GenBank/DDBJ databases">
        <title>Emergence of the Ug99 lineage of the wheat stem rust pathogen through somatic hybridization.</title>
        <authorList>
            <person name="Li F."/>
            <person name="Upadhyaya N.M."/>
            <person name="Sperschneider J."/>
            <person name="Matny O."/>
            <person name="Nguyen-Phuc H."/>
            <person name="Mago R."/>
            <person name="Raley C."/>
            <person name="Miller M.E."/>
            <person name="Silverstein K.A.T."/>
            <person name="Henningsen E."/>
            <person name="Hirsch C.D."/>
            <person name="Visser B."/>
            <person name="Pretorius Z.A."/>
            <person name="Steffenson B.J."/>
            <person name="Schwessinger B."/>
            <person name="Dodds P.N."/>
            <person name="Figueroa M."/>
        </authorList>
    </citation>
    <scope>NUCLEOTIDE SEQUENCE [LARGE SCALE GENOMIC DNA]</scope>
    <source>
        <strain evidence="1">21-0</strain>
    </source>
</reference>
<dbReference type="EMBL" id="VSWC01000092">
    <property type="protein sequence ID" value="KAA1091268.1"/>
    <property type="molecule type" value="Genomic_DNA"/>
</dbReference>
<dbReference type="Proteomes" id="UP000324748">
    <property type="component" value="Unassembled WGS sequence"/>
</dbReference>
<protein>
    <submittedName>
        <fullName evidence="1">Uncharacterized protein</fullName>
    </submittedName>
</protein>
<sequence length="146" mass="16722">MTPTQFYFLAKKHSLKSSHWWRTSRQHLRVSQSRFRGSKFKFLCENQEFSALDQLLRGPQIRREVLQYLFPGLEYLPEILITAAIASFLTDVYNWNQKDVAILDTLGTAFTPSAAAVSQSLPQRVDLPDSTPSVPAGNLSFWEKQT</sequence>
<evidence type="ECO:0000313" key="1">
    <source>
        <dbReference type="EMBL" id="KAA1091268.1"/>
    </source>
</evidence>